<evidence type="ECO:0000313" key="4">
    <source>
        <dbReference type="EMBL" id="GGG21458.1"/>
    </source>
</evidence>
<organism evidence="4 5">
    <name type="scientific">Paenibacillus abyssi</name>
    <dbReference type="NCBI Taxonomy" id="1340531"/>
    <lineage>
        <taxon>Bacteria</taxon>
        <taxon>Bacillati</taxon>
        <taxon>Bacillota</taxon>
        <taxon>Bacilli</taxon>
        <taxon>Bacillales</taxon>
        <taxon>Paenibacillaceae</taxon>
        <taxon>Paenibacillus</taxon>
    </lineage>
</organism>
<evidence type="ECO:0000256" key="2">
    <source>
        <dbReference type="SAM" id="SignalP"/>
    </source>
</evidence>
<evidence type="ECO:0000313" key="5">
    <source>
        <dbReference type="Proteomes" id="UP000644756"/>
    </source>
</evidence>
<evidence type="ECO:0000256" key="1">
    <source>
        <dbReference type="SAM" id="MobiDB-lite"/>
    </source>
</evidence>
<dbReference type="PROSITE" id="PS51272">
    <property type="entry name" value="SLH"/>
    <property type="match status" value="1"/>
</dbReference>
<feature type="signal peptide" evidence="2">
    <location>
        <begin position="1"/>
        <end position="25"/>
    </location>
</feature>
<dbReference type="AlphaFoldDB" id="A0A917G3Q1"/>
<feature type="chain" id="PRO_5036964419" description="SLH domain-containing protein" evidence="2">
    <location>
        <begin position="26"/>
        <end position="777"/>
    </location>
</feature>
<protein>
    <recommendedName>
        <fullName evidence="3">SLH domain-containing protein</fullName>
    </recommendedName>
</protein>
<accession>A0A917G3Q1</accession>
<feature type="domain" description="SLH" evidence="3">
    <location>
        <begin position="647"/>
        <end position="710"/>
    </location>
</feature>
<proteinExistence type="predicted"/>
<feature type="region of interest" description="Disordered" evidence="1">
    <location>
        <begin position="39"/>
        <end position="59"/>
    </location>
</feature>
<gene>
    <name evidence="4" type="ORF">GCM10010916_42720</name>
</gene>
<dbReference type="Pfam" id="PF00395">
    <property type="entry name" value="SLH"/>
    <property type="match status" value="2"/>
</dbReference>
<dbReference type="InterPro" id="IPR001119">
    <property type="entry name" value="SLH_dom"/>
</dbReference>
<name>A0A917G3Q1_9BACL</name>
<reference evidence="4" key="1">
    <citation type="journal article" date="2014" name="Int. J. Syst. Evol. Microbiol.">
        <title>Complete genome sequence of Corynebacterium casei LMG S-19264T (=DSM 44701T), isolated from a smear-ripened cheese.</title>
        <authorList>
            <consortium name="US DOE Joint Genome Institute (JGI-PGF)"/>
            <person name="Walter F."/>
            <person name="Albersmeier A."/>
            <person name="Kalinowski J."/>
            <person name="Ruckert C."/>
        </authorList>
    </citation>
    <scope>NUCLEOTIDE SEQUENCE</scope>
    <source>
        <strain evidence="4">CGMCC 1.12987</strain>
    </source>
</reference>
<comment type="caution">
    <text evidence="4">The sequence shown here is derived from an EMBL/GenBank/DDBJ whole genome shotgun (WGS) entry which is preliminary data.</text>
</comment>
<reference evidence="4" key="2">
    <citation type="submission" date="2020-09" db="EMBL/GenBank/DDBJ databases">
        <authorList>
            <person name="Sun Q."/>
            <person name="Zhou Y."/>
        </authorList>
    </citation>
    <scope>NUCLEOTIDE SEQUENCE</scope>
    <source>
        <strain evidence="4">CGMCC 1.12987</strain>
    </source>
</reference>
<sequence length="777" mass="85382">MAVKMAVVGTLSLSLLQAPLSGVFAATNSGSAAAVESSAISSSQQGKLDPSQAKVTKEEAEKRMRDLFPMLDGAELRQVEFGHSNVFPPREEAVWNLHWEFRTENGSYGFSTSVDAMTGDVLSYHQPYGVPGFDNQSYYPPKVSKEEAEQIAKDFIAKASSSIDQAELFPADGSMYGMYPQQLFGPVQYYFQYNVLINGIKSQSESLYLTVDGNGDITMYNHSRYQGQYPSPRTSLTAAEAEEKFKSGLGLTLHYVPDDAMYPYNSSTAKWRLAYVPGIIGMNMLDGHTGKFMDYMGADAPTERSYEDIPAGGPGFTAHQGATLTSEQAVAVVTKQFELPEDYTLRNSSLSSYWRQQDVQVWNFYWSKDISSPYGFNEQISAEVDADTGRLLGLNRHSFAYGPGYSQPEVKEATITEQQAKAKALGLIRSLYPNAAQELKLVDLPGAIEGAENSEAKFRYQFQMFYGDHPILNGSASITLDGDGKLYGYNSSVYNTEKLAGQLDGLKAEVTVEEAERTYSDALDVELQYVMIGGYYMDNIFKEPDMKLVYAPVVKGTRGYAMVDAVSGKLLPLYGNPTETAEETIAASDIEGHWANEELTTLLEHGVLKPDADGLLGPNEALRLGDWLNMMGTALYGSNLSYYDQGNEPPFADVPRDSEFAASVQRFVAHGWLERAPEKNLGPEQTLTRQQLAVLLTKMLNYSKLARYMDSDLEIGSLKDAKEIDNIGAAAVVTKLGLLTPSNGRFSPDAAVTKAQAAVIIMRLVTLQGKTDTPLMR</sequence>
<dbReference type="Pfam" id="PF16244">
    <property type="entry name" value="DUF4901"/>
    <property type="match status" value="2"/>
</dbReference>
<dbReference type="Proteomes" id="UP000644756">
    <property type="component" value="Unassembled WGS sequence"/>
</dbReference>
<dbReference type="EMBL" id="BMGR01000017">
    <property type="protein sequence ID" value="GGG21458.1"/>
    <property type="molecule type" value="Genomic_DNA"/>
</dbReference>
<evidence type="ECO:0000259" key="3">
    <source>
        <dbReference type="PROSITE" id="PS51272"/>
    </source>
</evidence>
<keyword evidence="5" id="KW-1185">Reference proteome</keyword>
<dbReference type="InterPro" id="IPR032599">
    <property type="entry name" value="YcdB/YcdC_rep_domain"/>
</dbReference>
<keyword evidence="2" id="KW-0732">Signal</keyword>